<dbReference type="EMBL" id="JAWJWF010000005">
    <property type="protein sequence ID" value="KAK6632007.1"/>
    <property type="molecule type" value="Genomic_DNA"/>
</dbReference>
<name>A0ABR1AZK3_POLSC</name>
<dbReference type="Proteomes" id="UP001359485">
    <property type="component" value="Unassembled WGS sequence"/>
</dbReference>
<keyword evidence="3" id="KW-1185">Reference proteome</keyword>
<evidence type="ECO:0000313" key="2">
    <source>
        <dbReference type="EMBL" id="KAK6632007.1"/>
    </source>
</evidence>
<evidence type="ECO:0000256" key="1">
    <source>
        <dbReference type="SAM" id="SignalP"/>
    </source>
</evidence>
<proteinExistence type="predicted"/>
<evidence type="ECO:0000313" key="3">
    <source>
        <dbReference type="Proteomes" id="UP001359485"/>
    </source>
</evidence>
<organism evidence="2 3">
    <name type="scientific">Polyplax serrata</name>
    <name type="common">Common mouse louse</name>
    <dbReference type="NCBI Taxonomy" id="468196"/>
    <lineage>
        <taxon>Eukaryota</taxon>
        <taxon>Metazoa</taxon>
        <taxon>Ecdysozoa</taxon>
        <taxon>Arthropoda</taxon>
        <taxon>Hexapoda</taxon>
        <taxon>Insecta</taxon>
        <taxon>Pterygota</taxon>
        <taxon>Neoptera</taxon>
        <taxon>Paraneoptera</taxon>
        <taxon>Psocodea</taxon>
        <taxon>Troctomorpha</taxon>
        <taxon>Phthiraptera</taxon>
        <taxon>Anoplura</taxon>
        <taxon>Polyplacidae</taxon>
        <taxon>Polyplax</taxon>
    </lineage>
</organism>
<feature type="chain" id="PRO_5046419874" evidence="1">
    <location>
        <begin position="21"/>
        <end position="315"/>
    </location>
</feature>
<accession>A0ABR1AZK3</accession>
<protein>
    <submittedName>
        <fullName evidence="2">Uncharacterized protein</fullName>
    </submittedName>
</protein>
<keyword evidence="1" id="KW-0732">Signal</keyword>
<reference evidence="2 3" key="1">
    <citation type="submission" date="2023-09" db="EMBL/GenBank/DDBJ databases">
        <title>Genomes of two closely related lineages of the louse Polyplax serrata with different host specificities.</title>
        <authorList>
            <person name="Martinu J."/>
            <person name="Tarabai H."/>
            <person name="Stefka J."/>
            <person name="Hypsa V."/>
        </authorList>
    </citation>
    <scope>NUCLEOTIDE SEQUENCE [LARGE SCALE GENOMIC DNA]</scope>
    <source>
        <strain evidence="2">98ZLc_SE</strain>
    </source>
</reference>
<sequence>MKSGVFFCLAAVAFLALVEGKCAPQLCACRPACACAPCQPPSCAPVLPLMLDNCGPNPSPLPPINAPALQTSLVEKAPIRLPACVPPPKTICNTCHCVKTVVKPQVVQQMISVPSIQRYIQTTHTPVVENIHYHGVPINCPPYAPEGPSAATAAAAAAAAAAASTAAAVPPPTPLGLPSSAVLTLLLKRLGMAPPCLPAPPVVPPCLPAPPAVPPCLPAPPAVPPCLPVPPALPPCLPVPPALPPCLPAPPAVPPCLPAPPCLPPCLPPPPPCLPPCAPACPPPCPPPPCAPLCKPLLRLGNLPPSLLSLLMKLL</sequence>
<feature type="signal peptide" evidence="1">
    <location>
        <begin position="1"/>
        <end position="20"/>
    </location>
</feature>
<gene>
    <name evidence="2" type="ORF">RUM44_007037</name>
</gene>
<comment type="caution">
    <text evidence="2">The sequence shown here is derived from an EMBL/GenBank/DDBJ whole genome shotgun (WGS) entry which is preliminary data.</text>
</comment>